<feature type="region of interest" description="Disordered" evidence="8">
    <location>
        <begin position="1154"/>
        <end position="1173"/>
    </location>
</feature>
<feature type="compositionally biased region" description="Basic and acidic residues" evidence="8">
    <location>
        <begin position="1067"/>
        <end position="1081"/>
    </location>
</feature>
<dbReference type="InterPro" id="IPR011009">
    <property type="entry name" value="Kinase-like_dom_sf"/>
</dbReference>
<name>A0A848KXT4_9ACTN</name>
<keyword evidence="6 9" id="KW-1133">Transmembrane helix</keyword>
<feature type="compositionally biased region" description="Pro residues" evidence="8">
    <location>
        <begin position="753"/>
        <end position="771"/>
    </location>
</feature>
<dbReference type="Gene3D" id="1.10.510.10">
    <property type="entry name" value="Transferase(Phosphotransferase) domain 1"/>
    <property type="match status" value="1"/>
</dbReference>
<dbReference type="Proteomes" id="UP000550729">
    <property type="component" value="Unassembled WGS sequence"/>
</dbReference>
<keyword evidence="4" id="KW-0133">Cell shape</keyword>
<evidence type="ECO:0000256" key="4">
    <source>
        <dbReference type="ARBA" id="ARBA00022960"/>
    </source>
</evidence>
<evidence type="ECO:0000256" key="6">
    <source>
        <dbReference type="ARBA" id="ARBA00022989"/>
    </source>
</evidence>
<evidence type="ECO:0000256" key="1">
    <source>
        <dbReference type="ARBA" id="ARBA00004651"/>
    </source>
</evidence>
<feature type="transmembrane region" description="Helical" evidence="9">
    <location>
        <begin position="389"/>
        <end position="407"/>
    </location>
</feature>
<dbReference type="Pfam" id="PF03023">
    <property type="entry name" value="MurJ"/>
    <property type="match status" value="1"/>
</dbReference>
<dbReference type="Gene3D" id="3.30.200.20">
    <property type="entry name" value="Phosphorylase Kinase, domain 1"/>
    <property type="match status" value="1"/>
</dbReference>
<feature type="transmembrane region" description="Helical" evidence="9">
    <location>
        <begin position="601"/>
        <end position="622"/>
    </location>
</feature>
<feature type="transmembrane region" description="Helical" evidence="9">
    <location>
        <begin position="464"/>
        <end position="484"/>
    </location>
</feature>
<feature type="compositionally biased region" description="Pro residues" evidence="8">
    <location>
        <begin position="7"/>
        <end position="26"/>
    </location>
</feature>
<dbReference type="InterPro" id="IPR051050">
    <property type="entry name" value="Lipid_II_flippase_MurJ/MviN"/>
</dbReference>
<dbReference type="GO" id="GO:0034204">
    <property type="term" value="P:lipid translocation"/>
    <property type="evidence" value="ECO:0007669"/>
    <property type="project" value="TreeGrafter"/>
</dbReference>
<comment type="subcellular location">
    <subcellularLocation>
        <location evidence="1">Cell membrane</location>
        <topology evidence="1">Multi-pass membrane protein</topology>
    </subcellularLocation>
</comment>
<feature type="region of interest" description="Disordered" evidence="8">
    <location>
        <begin position="702"/>
        <end position="782"/>
    </location>
</feature>
<dbReference type="CDD" id="cd13973">
    <property type="entry name" value="PK_MviN-like"/>
    <property type="match status" value="1"/>
</dbReference>
<reference evidence="10 11" key="1">
    <citation type="submission" date="2020-04" db="EMBL/GenBank/DDBJ databases">
        <title>Gordonia sp. nov. TBRC 11910.</title>
        <authorList>
            <person name="Suriyachadkun C."/>
        </authorList>
    </citation>
    <scope>NUCLEOTIDE SEQUENCE [LARGE SCALE GENOMIC DNA]</scope>
    <source>
        <strain evidence="10 11">TBRC 11910</strain>
    </source>
</reference>
<dbReference type="CDD" id="cd13123">
    <property type="entry name" value="MATE_MurJ_like"/>
    <property type="match status" value="1"/>
</dbReference>
<feature type="transmembrane region" description="Helical" evidence="9">
    <location>
        <begin position="526"/>
        <end position="549"/>
    </location>
</feature>
<evidence type="ECO:0000256" key="9">
    <source>
        <dbReference type="SAM" id="Phobius"/>
    </source>
</evidence>
<accession>A0A848KXT4</accession>
<keyword evidence="2" id="KW-1003">Cell membrane</keyword>
<evidence type="ECO:0000256" key="7">
    <source>
        <dbReference type="ARBA" id="ARBA00023136"/>
    </source>
</evidence>
<keyword evidence="5" id="KW-0573">Peptidoglycan synthesis</keyword>
<dbReference type="SUPFAM" id="SSF56112">
    <property type="entry name" value="Protein kinase-like (PK-like)"/>
    <property type="match status" value="1"/>
</dbReference>
<feature type="region of interest" description="Disordered" evidence="8">
    <location>
        <begin position="1"/>
        <end position="113"/>
    </location>
</feature>
<dbReference type="RefSeq" id="WP_170195925.1">
    <property type="nucleotide sequence ID" value="NZ_JABBNB010000023.1"/>
</dbReference>
<evidence type="ECO:0000256" key="8">
    <source>
        <dbReference type="SAM" id="MobiDB-lite"/>
    </source>
</evidence>
<dbReference type="PANTHER" id="PTHR47019">
    <property type="entry name" value="LIPID II FLIPPASE MURJ"/>
    <property type="match status" value="1"/>
</dbReference>
<feature type="region of interest" description="Disordered" evidence="8">
    <location>
        <begin position="1056"/>
        <end position="1081"/>
    </location>
</feature>
<dbReference type="PANTHER" id="PTHR47019:SF1">
    <property type="entry name" value="LIPID II FLIPPASE MURJ"/>
    <property type="match status" value="1"/>
</dbReference>
<feature type="transmembrane region" description="Helical" evidence="9">
    <location>
        <begin position="561"/>
        <end position="581"/>
    </location>
</feature>
<feature type="transmembrane region" description="Helical" evidence="9">
    <location>
        <begin position="234"/>
        <end position="258"/>
    </location>
</feature>
<gene>
    <name evidence="10" type="ORF">HH308_19560</name>
</gene>
<feature type="transmembrane region" description="Helical" evidence="9">
    <location>
        <begin position="302"/>
        <end position="324"/>
    </location>
</feature>
<feature type="transmembrane region" description="Helical" evidence="9">
    <location>
        <begin position="496"/>
        <end position="520"/>
    </location>
</feature>
<dbReference type="InterPro" id="IPR004268">
    <property type="entry name" value="MurJ"/>
</dbReference>
<feature type="transmembrane region" description="Helical" evidence="9">
    <location>
        <begin position="270"/>
        <end position="290"/>
    </location>
</feature>
<organism evidence="10 11">
    <name type="scientific">Gordonia asplenii</name>
    <dbReference type="NCBI Taxonomy" id="2725283"/>
    <lineage>
        <taxon>Bacteria</taxon>
        <taxon>Bacillati</taxon>
        <taxon>Actinomycetota</taxon>
        <taxon>Actinomycetes</taxon>
        <taxon>Mycobacteriales</taxon>
        <taxon>Gordoniaceae</taxon>
        <taxon>Gordonia</taxon>
    </lineage>
</organism>
<evidence type="ECO:0000256" key="3">
    <source>
        <dbReference type="ARBA" id="ARBA00022692"/>
    </source>
</evidence>
<dbReference type="GO" id="GO:0008360">
    <property type="term" value="P:regulation of cell shape"/>
    <property type="evidence" value="ECO:0007669"/>
    <property type="project" value="UniProtKB-KW"/>
</dbReference>
<feature type="transmembrane region" description="Helical" evidence="9">
    <location>
        <begin position="159"/>
        <end position="179"/>
    </location>
</feature>
<evidence type="ECO:0000256" key="2">
    <source>
        <dbReference type="ARBA" id="ARBA00022475"/>
    </source>
</evidence>
<evidence type="ECO:0000313" key="11">
    <source>
        <dbReference type="Proteomes" id="UP000550729"/>
    </source>
</evidence>
<evidence type="ECO:0000313" key="10">
    <source>
        <dbReference type="EMBL" id="NMO03416.1"/>
    </source>
</evidence>
<keyword evidence="11" id="KW-1185">Reference proteome</keyword>
<feature type="transmembrane region" description="Helical" evidence="9">
    <location>
        <begin position="428"/>
        <end position="452"/>
    </location>
</feature>
<feature type="transmembrane region" description="Helical" evidence="9">
    <location>
        <begin position="191"/>
        <end position="214"/>
    </location>
</feature>
<feature type="transmembrane region" description="Helical" evidence="9">
    <location>
        <begin position="344"/>
        <end position="369"/>
    </location>
</feature>
<evidence type="ECO:0000256" key="5">
    <source>
        <dbReference type="ARBA" id="ARBA00022984"/>
    </source>
</evidence>
<protein>
    <submittedName>
        <fullName evidence="10">Virulence factor MviN</fullName>
    </submittedName>
</protein>
<dbReference type="GO" id="GO:0009252">
    <property type="term" value="P:peptidoglycan biosynthetic process"/>
    <property type="evidence" value="ECO:0007669"/>
    <property type="project" value="UniProtKB-KW"/>
</dbReference>
<dbReference type="GO" id="GO:0005886">
    <property type="term" value="C:plasma membrane"/>
    <property type="evidence" value="ECO:0007669"/>
    <property type="project" value="UniProtKB-SubCell"/>
</dbReference>
<feature type="compositionally biased region" description="Polar residues" evidence="8">
    <location>
        <begin position="739"/>
        <end position="750"/>
    </location>
</feature>
<dbReference type="EMBL" id="JABBNB010000023">
    <property type="protein sequence ID" value="NMO03416.1"/>
    <property type="molecule type" value="Genomic_DNA"/>
</dbReference>
<proteinExistence type="predicted"/>
<dbReference type="GO" id="GO:0015648">
    <property type="term" value="F:lipid-linked peptidoglycan transporter activity"/>
    <property type="evidence" value="ECO:0007669"/>
    <property type="project" value="TreeGrafter"/>
</dbReference>
<comment type="caution">
    <text evidence="10">The sequence shown here is derived from an EMBL/GenBank/DDBJ whole genome shotgun (WGS) entry which is preliminary data.</text>
</comment>
<feature type="transmembrane region" description="Helical" evidence="9">
    <location>
        <begin position="1085"/>
        <end position="1107"/>
    </location>
</feature>
<keyword evidence="3 9" id="KW-0812">Transmembrane</keyword>
<sequence>MSDRQPPGRPLRPRPPQQPGPQPGPGFTPLSGPVGDRPPLAGGRGDPHGAPMRGMPERIPPRQAGNPGPRPNPPRPPGPRSAPAQRGSVAAQMTPQTHDDAAPPTESTPDSSILKTSGSIAIATLMSRITGFIRTVLVLAMLGAAVSSAFQAAYVLPNMVAEVVLGAVLTAIVIPVLVRAEAEDADGGATFINRIFTLTVTLLGAATIVALIGAPVLTYLNVGNGDVNRSLATALAYLLLPEILFYGLSALFMAILNVKGYFKPGAWAPVLNNFVQIATLVIYAVLPGEITLNPVRMSNPQILVLGIGTTVGVIVQVAVLIPYLKQAGVKLRWVWGIDDRLRRFGNMALAVIVYVAILQVGLIITYRIAASAAASGISVYATHWQLLQLPYGVLGVTILTAIMPRLSRNAASNDTNSVIDDLSLATRLTMVALVPVVAFMTFFGPAIGLAVFNFGQFDAAVASQLGSVLAWGAFTLIPYAMTLVQLRVFYAREDAWAPTLMVLGITAIKVGLSYLGPVLFDDPDLIVRWLALSNGGGYLIGAIVGHFLLRKRLGNVAMTNVTRTSVLSIVVSVAAAGLTYLLADVSGLHRLAVDTGKIGVLAYLILTAIVALGLSYAGLAVLKVPDVVAITVSVRRMLGRFIPALAPASVPEPENIAEMTIQFPRISTEESVPYSGQVQVLRRFDRGTSTWQSYSVHSGGAAGTGALRLAPQQGMSSPPDMRYRRRGVRGMSDGDVETANKTETVNSSNDAVPPSPAPTPVGKPAPATPDAPRPRGPRLVPGAAVAGGRYRLLDNHGGTRGLQFWRALDINLDRDVALTFVDAEQLAAPPTPGAKTDTREEGPQAVLSRTLRLGHVNSSGVARVLDVVRGSSGGIVVTEWVPGSSLREVAESTPSPVGAARAVRALAAAAEAAHRNGGALSIDHPDRIRISTDGNAVLAFPGTLVGDDKASDVRGLGAVLYALLLARWPLDGETGSKIVTTNDKLGSVGGLPPAIPDSTGKPVEPREARSDVPFEISAVAARALDGDRGIRTAGTVQHVLDQATVVDLKTDMLPAVDGGPEPVAVTRSDRLSPGRDTDEPERKRNVGLIVGSALLTLIVVVALIVWLSNMLGGSSGPTNIDTIITTSTSGQAQQPAAGPISLTNVSVVDFSDQTPDPSTNVSNVISGQQPSWRTDNYRTTSDFGGLKKGLGLMFNLGGSKTVKTVTIKTTTPGFNVQLRTAPSPTATLDQTKVVGSGDVISTTTNLPVPNAAASPYFLVWITDLPNGPDGGYQAVISQVSMSG</sequence>
<dbReference type="PRINTS" id="PR01806">
    <property type="entry name" value="VIRFACTRMVIN"/>
</dbReference>
<feature type="transmembrane region" description="Helical" evidence="9">
    <location>
        <begin position="132"/>
        <end position="153"/>
    </location>
</feature>
<keyword evidence="7 9" id="KW-0472">Membrane</keyword>
<feature type="region of interest" description="Disordered" evidence="8">
    <location>
        <begin position="989"/>
        <end position="1009"/>
    </location>
</feature>
<feature type="compositionally biased region" description="Pro residues" evidence="8">
    <location>
        <begin position="68"/>
        <end position="80"/>
    </location>
</feature>